<dbReference type="AlphaFoldDB" id="A0A9Q6EHE4"/>
<organism evidence="1 2">
    <name type="scientific">Nostoc linckia z8</name>
    <dbReference type="NCBI Taxonomy" id="1628746"/>
    <lineage>
        <taxon>Bacteria</taxon>
        <taxon>Bacillati</taxon>
        <taxon>Cyanobacteriota</taxon>
        <taxon>Cyanophyceae</taxon>
        <taxon>Nostocales</taxon>
        <taxon>Nostocaceae</taxon>
        <taxon>Nostoc</taxon>
    </lineage>
</organism>
<name>A0A9Q6EHE4_NOSLI</name>
<dbReference type="Proteomes" id="UP000222310">
    <property type="component" value="Unassembled WGS sequence"/>
</dbReference>
<evidence type="ECO:0000313" key="1">
    <source>
        <dbReference type="EMBL" id="PHJ94028.1"/>
    </source>
</evidence>
<comment type="caution">
    <text evidence="1">The sequence shown here is derived from an EMBL/GenBank/DDBJ whole genome shotgun (WGS) entry which is preliminary data.</text>
</comment>
<gene>
    <name evidence="1" type="ORF">VF08_34430</name>
</gene>
<dbReference type="EMBL" id="LAHD01000173">
    <property type="protein sequence ID" value="PHJ94028.1"/>
    <property type="molecule type" value="Genomic_DNA"/>
</dbReference>
<accession>A0A9Q6EHE4</accession>
<proteinExistence type="predicted"/>
<protein>
    <submittedName>
        <fullName evidence="1">Uncharacterized protein</fullName>
    </submittedName>
</protein>
<reference evidence="1 2" key="1">
    <citation type="submission" date="2015-02" db="EMBL/GenBank/DDBJ databases">
        <title>Nostoc linckia genome annotation.</title>
        <authorList>
            <person name="Zhou Z."/>
        </authorList>
    </citation>
    <scope>NUCLEOTIDE SEQUENCE [LARGE SCALE GENOMIC DNA]</scope>
    <source>
        <strain evidence="2">z8</strain>
    </source>
</reference>
<evidence type="ECO:0000313" key="2">
    <source>
        <dbReference type="Proteomes" id="UP000222310"/>
    </source>
</evidence>
<sequence length="202" mass="22613">MRGYHYRGESFEMNGYTPGEGKRMADDLAAKLPFRTKTTGNLEEEDVQYSAAIKTGMKDQANYWKSYADNMEDAIGNVPEVIENQHRVRAAVLNAGAKVVASTAKLDETGAKYMADVTKATRQTTNNVNLTFGKGRLAVQYLQQTAQTALAEAQSDFGRNMEMLNHRHQTKEANAQSTFKERLAVMRKGKETYTLQEGDISW</sequence>